<dbReference type="SUPFAM" id="SSF50978">
    <property type="entry name" value="WD40 repeat-like"/>
    <property type="match status" value="1"/>
</dbReference>
<dbReference type="PANTHER" id="PTHR12848:SF16">
    <property type="entry name" value="REGULATORY-ASSOCIATED PROTEIN OF MTOR"/>
    <property type="match status" value="1"/>
</dbReference>
<dbReference type="EMBL" id="MU853403">
    <property type="protein sequence ID" value="KAK4136958.1"/>
    <property type="molecule type" value="Genomic_DNA"/>
</dbReference>
<dbReference type="GO" id="GO:0005737">
    <property type="term" value="C:cytoplasm"/>
    <property type="evidence" value="ECO:0007669"/>
    <property type="project" value="TreeGrafter"/>
</dbReference>
<comment type="similarity">
    <text evidence="1">Belongs to the WD repeat RAPTOR family.</text>
</comment>
<comment type="caution">
    <text evidence="7">The sequence shown here is derived from an EMBL/GenBank/DDBJ whole genome shotgun (WGS) entry which is preliminary data.</text>
</comment>
<proteinExistence type="inferred from homology"/>
<dbReference type="PROSITE" id="PS50082">
    <property type="entry name" value="WD_REPEATS_2"/>
    <property type="match status" value="1"/>
</dbReference>
<dbReference type="GO" id="GO:0009267">
    <property type="term" value="P:cellular response to starvation"/>
    <property type="evidence" value="ECO:0007669"/>
    <property type="project" value="TreeGrafter"/>
</dbReference>
<feature type="compositionally biased region" description="Basic and acidic residues" evidence="5">
    <location>
        <begin position="151"/>
        <end position="161"/>
    </location>
</feature>
<reference evidence="7" key="2">
    <citation type="submission" date="2023-05" db="EMBL/GenBank/DDBJ databases">
        <authorList>
            <consortium name="Lawrence Berkeley National Laboratory"/>
            <person name="Steindorff A."/>
            <person name="Hensen N."/>
            <person name="Bonometti L."/>
            <person name="Westerberg I."/>
            <person name="Brannstrom I.O."/>
            <person name="Guillou S."/>
            <person name="Cros-Aarteil S."/>
            <person name="Calhoun S."/>
            <person name="Haridas S."/>
            <person name="Kuo A."/>
            <person name="Mondo S."/>
            <person name="Pangilinan J."/>
            <person name="Riley R."/>
            <person name="Labutti K."/>
            <person name="Andreopoulos B."/>
            <person name="Lipzen A."/>
            <person name="Chen C."/>
            <person name="Yanf M."/>
            <person name="Daum C."/>
            <person name="Ng V."/>
            <person name="Clum A."/>
            <person name="Ohm R."/>
            <person name="Martin F."/>
            <person name="Silar P."/>
            <person name="Natvig D."/>
            <person name="Lalanne C."/>
            <person name="Gautier V."/>
            <person name="Ament-Velasquez S.L."/>
            <person name="Kruys A."/>
            <person name="Hutchinson M.I."/>
            <person name="Powell A.J."/>
            <person name="Barry K."/>
            <person name="Miller A.N."/>
            <person name="Grigoriev I.V."/>
            <person name="Debuchy R."/>
            <person name="Gladieux P."/>
            <person name="Thoren M.H."/>
            <person name="Johannesson H."/>
        </authorList>
    </citation>
    <scope>NUCLEOTIDE SEQUENCE</scope>
    <source>
        <strain evidence="7">CBS 123565</strain>
    </source>
</reference>
<accession>A0AAN6ZGF8</accession>
<sequence>MTALQAPPPQPAQFGRGQNAAQFSRASTMAGPAASSPARNPGSFLRQTTRAMSHLQAQYAEVSASQQPNNGVPAASPGPAAVPAAPRPQRPTVSGRRTVTSPSPIAQRPSSAPGDNNGGPSAAPRAGSRQSDRGDDAAVVPRPPKPPLLRSKSEHGLRHGESNSVDEGTLQLGARHGFEFHYQSEDIIAQLANSWYMYFADKRHETTGKPKTSAFEIQDWRMRDRLKTVSAAIAVCLNIGVEPPDQLRTNPGAKLEAWQDPTIPPVGKALENIGKSLQAQYETLALRTRCKQYLDPSIEETKKFSISLRRNAKDERVLFHYNGHGVPKPTASGEIWVFNKNYTQYIPVSLYDLQHWLQAPTIFVWDCSEAGNILKNYHKFVEKHEQEEDEAALKEPTYEKMSFRPYIHLAACSSKENLPTNPLLPADLFTCCLTTPIEMALWFFVLQNPLKTNLSPEGAKKLGGRLQERRTPLGELNWIFTAITDTIAWTTLPRPLFRKFFRQDLMVAALFRNFLLAQRIMPVYGCQPQSYPELPDTRLHPLWDSWDLAVDMALAQLPMLVRKEEEGIPYEYVNSTFFTEQLTAFEIYLMRGDALSQKPPEQLPVVLQVLLSQQHRLRALILLGRFLDLGPWAVQLALSIGIFPYVLKLLQSAAPELKPVMVFIWTRVLAVDISCQQDLIKDNGYTYFAAIMKPQEVLPVVGVGVVDEHKAMCAFILAMLCKGFKPGQIVCNSTDIMTYCLYHIDHRENPLLRQWSCLCISQLWRDLPEAKWRGIRENAHHKLSFLIRDSCPEVRTAMAHAMTTFLGIPDLTDEVARIEEGIAWAMLELATDGSPIVRKELLVFFSHFVLRYEAKFLVAAFEQLLEEKEYLSFPSPEDGLDHKMGLHYARRENRERDGSIKPTAFGVAHDSVFAACWKHINILSVDPHPEIQRDATIVLDYVHHALLHSPVGPQAQILMDDILRRARKVSRGDMSQRSSVMGARTAIAQPMPSPGLLKRTASYLFGPLMGPVPTEGYANTSIPPARPGSHRAASQRSRKGPSLENAPPEQNDHVTSPANYHVANEPLCADYAARKLQEVPALPLASTFLDWSTEYFREPQMKAPEAEEPGSEEYNRRLWRRARNETVLRETQPQKSHARSHKWNTQVSVVSNGSQPTKMTFHQFEDHVAVADDGNTVTIWDWKTNTRQSRFSNGNPEGSKISDMRFINEDDKALLMTGSSDGVIRIYHNYDSDQGVELASSWRALTHMVPSNVNSGMVFDWQQVNGQVLVAGDERVIRVWNAGQEMCTHEIPARSGSCVTSLASDQMTGSIFVAGFGDGAIRVFDTRVKPQESMVRKWKDDSRQWVRSVHMQRGGQRELLSASRNGKVHLWDIRMEQPLKTLQTTKDVLRTASTHEHLPVFAVGTSAHLVKVFDLDGHEITRLDPYSSFLQGHKKGTPIATTAFHPHRMVLGCAARGDNYVSIYACGDERVSF</sequence>
<evidence type="ECO:0000313" key="7">
    <source>
        <dbReference type="EMBL" id="KAK4136958.1"/>
    </source>
</evidence>
<reference evidence="7" key="1">
    <citation type="journal article" date="2023" name="Mol. Phylogenet. Evol.">
        <title>Genome-scale phylogeny and comparative genomics of the fungal order Sordariales.</title>
        <authorList>
            <person name="Hensen N."/>
            <person name="Bonometti L."/>
            <person name="Westerberg I."/>
            <person name="Brannstrom I.O."/>
            <person name="Guillou S."/>
            <person name="Cros-Aarteil S."/>
            <person name="Calhoun S."/>
            <person name="Haridas S."/>
            <person name="Kuo A."/>
            <person name="Mondo S."/>
            <person name="Pangilinan J."/>
            <person name="Riley R."/>
            <person name="LaButti K."/>
            <person name="Andreopoulos B."/>
            <person name="Lipzen A."/>
            <person name="Chen C."/>
            <person name="Yan M."/>
            <person name="Daum C."/>
            <person name="Ng V."/>
            <person name="Clum A."/>
            <person name="Steindorff A."/>
            <person name="Ohm R.A."/>
            <person name="Martin F."/>
            <person name="Silar P."/>
            <person name="Natvig D.O."/>
            <person name="Lalanne C."/>
            <person name="Gautier V."/>
            <person name="Ament-Velasquez S.L."/>
            <person name="Kruys A."/>
            <person name="Hutchinson M.I."/>
            <person name="Powell A.J."/>
            <person name="Barry K."/>
            <person name="Miller A.N."/>
            <person name="Grigoriev I.V."/>
            <person name="Debuchy R."/>
            <person name="Gladieux P."/>
            <person name="Hiltunen Thoren M."/>
            <person name="Johannesson H."/>
        </authorList>
    </citation>
    <scope>NUCLEOTIDE SEQUENCE</scope>
    <source>
        <strain evidence="7">CBS 123565</strain>
    </source>
</reference>
<dbReference type="PRINTS" id="PR01547">
    <property type="entry name" value="YEAST176DUF"/>
</dbReference>
<dbReference type="SMART" id="SM01302">
    <property type="entry name" value="Raptor_N"/>
    <property type="match status" value="1"/>
</dbReference>
<feature type="region of interest" description="Disordered" evidence="5">
    <location>
        <begin position="1"/>
        <end position="165"/>
    </location>
</feature>
<keyword evidence="8" id="KW-1185">Reference proteome</keyword>
<dbReference type="GO" id="GO:0071230">
    <property type="term" value="P:cellular response to amino acid stimulus"/>
    <property type="evidence" value="ECO:0007669"/>
    <property type="project" value="TreeGrafter"/>
</dbReference>
<name>A0AAN6ZGF8_9PEZI</name>
<dbReference type="SMART" id="SM00320">
    <property type="entry name" value="WD40"/>
    <property type="match status" value="7"/>
</dbReference>
<protein>
    <recommendedName>
        <fullName evidence="6">Raptor N-terminal CASPase-like domain-containing protein</fullName>
    </recommendedName>
</protein>
<evidence type="ECO:0000256" key="3">
    <source>
        <dbReference type="ARBA" id="ARBA00022737"/>
    </source>
</evidence>
<evidence type="ECO:0000256" key="2">
    <source>
        <dbReference type="ARBA" id="ARBA00022574"/>
    </source>
</evidence>
<feature type="compositionally biased region" description="Low complexity" evidence="5">
    <location>
        <begin position="68"/>
        <end position="84"/>
    </location>
</feature>
<dbReference type="GO" id="GO:0030674">
    <property type="term" value="F:protein-macromolecule adaptor activity"/>
    <property type="evidence" value="ECO:0007669"/>
    <property type="project" value="TreeGrafter"/>
</dbReference>
<dbReference type="InterPro" id="IPR029347">
    <property type="entry name" value="Raptor_N"/>
</dbReference>
<dbReference type="Pfam" id="PF14538">
    <property type="entry name" value="Raptor_N"/>
    <property type="match status" value="1"/>
</dbReference>
<dbReference type="GO" id="GO:0030307">
    <property type="term" value="P:positive regulation of cell growth"/>
    <property type="evidence" value="ECO:0007669"/>
    <property type="project" value="TreeGrafter"/>
</dbReference>
<dbReference type="InterPro" id="IPR001680">
    <property type="entry name" value="WD40_rpt"/>
</dbReference>
<keyword evidence="2 4" id="KW-0853">WD repeat</keyword>
<dbReference type="InterPro" id="IPR004083">
    <property type="entry name" value="Raptor"/>
</dbReference>
<evidence type="ECO:0000256" key="1">
    <source>
        <dbReference type="ARBA" id="ARBA00009257"/>
    </source>
</evidence>
<feature type="region of interest" description="Disordered" evidence="5">
    <location>
        <begin position="1016"/>
        <end position="1057"/>
    </location>
</feature>
<dbReference type="GO" id="GO:0031931">
    <property type="term" value="C:TORC1 complex"/>
    <property type="evidence" value="ECO:0007669"/>
    <property type="project" value="InterPro"/>
</dbReference>
<feature type="compositionally biased region" description="Pro residues" evidence="5">
    <location>
        <begin position="1"/>
        <end position="11"/>
    </location>
</feature>
<dbReference type="Gene3D" id="1.25.10.10">
    <property type="entry name" value="Leucine-rich Repeat Variant"/>
    <property type="match status" value="1"/>
</dbReference>
<dbReference type="GO" id="GO:0010506">
    <property type="term" value="P:regulation of autophagy"/>
    <property type="evidence" value="ECO:0007669"/>
    <property type="project" value="TreeGrafter"/>
</dbReference>
<gene>
    <name evidence="7" type="ORF">BT67DRAFT_196668</name>
</gene>
<feature type="compositionally biased region" description="Polar residues" evidence="5">
    <location>
        <begin position="95"/>
        <end position="114"/>
    </location>
</feature>
<evidence type="ECO:0000313" key="8">
    <source>
        <dbReference type="Proteomes" id="UP001304895"/>
    </source>
</evidence>
<dbReference type="FunFam" id="2.130.10.10:FF:000278">
    <property type="entry name" value="WD repeat-containing protein mip1"/>
    <property type="match status" value="1"/>
</dbReference>
<dbReference type="InterPro" id="IPR011989">
    <property type="entry name" value="ARM-like"/>
</dbReference>
<evidence type="ECO:0000256" key="5">
    <source>
        <dbReference type="SAM" id="MobiDB-lite"/>
    </source>
</evidence>
<dbReference type="PANTHER" id="PTHR12848">
    <property type="entry name" value="REGULATORY-ASSOCIATED PROTEIN OF MTOR"/>
    <property type="match status" value="1"/>
</dbReference>
<feature type="repeat" description="WD" evidence="4">
    <location>
        <begin position="1359"/>
        <end position="1381"/>
    </location>
</feature>
<dbReference type="Gene3D" id="2.130.10.10">
    <property type="entry name" value="YVTN repeat-like/Quinoprotein amine dehydrogenase"/>
    <property type="match status" value="2"/>
</dbReference>
<evidence type="ECO:0000259" key="6">
    <source>
        <dbReference type="SMART" id="SM01302"/>
    </source>
</evidence>
<feature type="domain" description="Raptor N-terminal CASPase-like" evidence="6">
    <location>
        <begin position="225"/>
        <end position="378"/>
    </location>
</feature>
<dbReference type="FunFam" id="2.130.10.10:FF:000514">
    <property type="entry name" value="TORC1 growth control complex subunit Kog1"/>
    <property type="match status" value="1"/>
</dbReference>
<keyword evidence="3" id="KW-0677">Repeat</keyword>
<organism evidence="7 8">
    <name type="scientific">Trichocladium antarcticum</name>
    <dbReference type="NCBI Taxonomy" id="1450529"/>
    <lineage>
        <taxon>Eukaryota</taxon>
        <taxon>Fungi</taxon>
        <taxon>Dikarya</taxon>
        <taxon>Ascomycota</taxon>
        <taxon>Pezizomycotina</taxon>
        <taxon>Sordariomycetes</taxon>
        <taxon>Sordariomycetidae</taxon>
        <taxon>Sordariales</taxon>
        <taxon>Chaetomiaceae</taxon>
        <taxon>Trichocladium</taxon>
    </lineage>
</organism>
<dbReference type="InterPro" id="IPR015943">
    <property type="entry name" value="WD40/YVTN_repeat-like_dom_sf"/>
</dbReference>
<dbReference type="InterPro" id="IPR036322">
    <property type="entry name" value="WD40_repeat_dom_sf"/>
</dbReference>
<evidence type="ECO:0000256" key="4">
    <source>
        <dbReference type="PROSITE-ProRule" id="PRU00221"/>
    </source>
</evidence>
<dbReference type="Proteomes" id="UP001304895">
    <property type="component" value="Unassembled WGS sequence"/>
</dbReference>
<dbReference type="InterPro" id="IPR016024">
    <property type="entry name" value="ARM-type_fold"/>
</dbReference>
<dbReference type="GO" id="GO:0031929">
    <property type="term" value="P:TOR signaling"/>
    <property type="evidence" value="ECO:0007669"/>
    <property type="project" value="InterPro"/>
</dbReference>
<dbReference type="SUPFAM" id="SSF48371">
    <property type="entry name" value="ARM repeat"/>
    <property type="match status" value="1"/>
</dbReference>